<feature type="transmembrane region" description="Helical" evidence="1">
    <location>
        <begin position="6"/>
        <end position="24"/>
    </location>
</feature>
<dbReference type="PANTHER" id="PTHR36434:SF1">
    <property type="entry name" value="MEMBRANE PROTEASE YUGP-RELATED"/>
    <property type="match status" value="1"/>
</dbReference>
<keyword evidence="1" id="KW-0812">Transmembrane</keyword>
<accession>A0ABU0ATN5</accession>
<comment type="caution">
    <text evidence="2">The sequence shown here is derived from an EMBL/GenBank/DDBJ whole genome shotgun (WGS) entry which is preliminary data.</text>
</comment>
<feature type="transmembrane region" description="Helical" evidence="1">
    <location>
        <begin position="122"/>
        <end position="145"/>
    </location>
</feature>
<keyword evidence="2" id="KW-0378">Hydrolase</keyword>
<keyword evidence="1" id="KW-1133">Transmembrane helix</keyword>
<protein>
    <submittedName>
        <fullName evidence="2">Zn-dependent membrane protease YugP</fullName>
    </submittedName>
</protein>
<dbReference type="PANTHER" id="PTHR36434">
    <property type="entry name" value="MEMBRANE PROTEASE YUGP-RELATED"/>
    <property type="match status" value="1"/>
</dbReference>
<feature type="transmembrane region" description="Helical" evidence="1">
    <location>
        <begin position="196"/>
        <end position="220"/>
    </location>
</feature>
<gene>
    <name evidence="2" type="ORF">J2S72_000600</name>
</gene>
<dbReference type="InterPro" id="IPR007395">
    <property type="entry name" value="Zn_peptidase_2"/>
</dbReference>
<sequence length="227" mass="24772">MLLGYGYYSGLIYLIPGFLLSLYAQSKISSNYEKYRKVFNESGLTGAQVARKILDANGLNNVTIKEVNGRLTDHYDPRDKSLSLSPEVYENSSVASAAVAAHEVGHALQDKEKYGPLALRTYLAPGVAIGSNLGIYLVIMGLIFSDFLLNLGIGLFLLAVAFSIITLPVEFNASARAKEELKLFMSDRVMEGTEKVLSAAALTYVASTLVSIGNLLRLLALRNRSRR</sequence>
<feature type="transmembrane region" description="Helical" evidence="1">
    <location>
        <begin position="151"/>
        <end position="175"/>
    </location>
</feature>
<keyword evidence="1" id="KW-0472">Membrane</keyword>
<evidence type="ECO:0000313" key="2">
    <source>
        <dbReference type="EMBL" id="MDQ0274583.1"/>
    </source>
</evidence>
<dbReference type="GO" id="GO:0008233">
    <property type="term" value="F:peptidase activity"/>
    <property type="evidence" value="ECO:0007669"/>
    <property type="project" value="UniProtKB-KW"/>
</dbReference>
<evidence type="ECO:0000313" key="3">
    <source>
        <dbReference type="Proteomes" id="UP001236559"/>
    </source>
</evidence>
<dbReference type="Proteomes" id="UP001236559">
    <property type="component" value="Unassembled WGS sequence"/>
</dbReference>
<dbReference type="GO" id="GO:0006508">
    <property type="term" value="P:proteolysis"/>
    <property type="evidence" value="ECO:0007669"/>
    <property type="project" value="UniProtKB-KW"/>
</dbReference>
<keyword evidence="2" id="KW-0645">Protease</keyword>
<reference evidence="2 3" key="1">
    <citation type="submission" date="2023-07" db="EMBL/GenBank/DDBJ databases">
        <title>Genomic Encyclopedia of Type Strains, Phase IV (KMG-IV): sequencing the most valuable type-strain genomes for metagenomic binning, comparative biology and taxonomic classification.</title>
        <authorList>
            <person name="Goeker M."/>
        </authorList>
    </citation>
    <scope>NUCLEOTIDE SEQUENCE [LARGE SCALE GENOMIC DNA]</scope>
    <source>
        <strain evidence="2 3">DSM 22616</strain>
    </source>
</reference>
<keyword evidence="3" id="KW-1185">Reference proteome</keyword>
<dbReference type="RefSeq" id="WP_023055319.1">
    <property type="nucleotide sequence ID" value="NZ_JAUSTN010000003.1"/>
</dbReference>
<proteinExistence type="predicted"/>
<organism evidence="2 3">
    <name type="scientific">Peptoniphilus koenoeneniae</name>
    <dbReference type="NCBI Taxonomy" id="507751"/>
    <lineage>
        <taxon>Bacteria</taxon>
        <taxon>Bacillati</taxon>
        <taxon>Bacillota</taxon>
        <taxon>Tissierellia</taxon>
        <taxon>Tissierellales</taxon>
        <taxon>Peptoniphilaceae</taxon>
        <taxon>Peptoniphilus</taxon>
    </lineage>
</organism>
<evidence type="ECO:0000256" key="1">
    <source>
        <dbReference type="SAM" id="Phobius"/>
    </source>
</evidence>
<dbReference type="EMBL" id="JAUSTN010000003">
    <property type="protein sequence ID" value="MDQ0274583.1"/>
    <property type="molecule type" value="Genomic_DNA"/>
</dbReference>
<name>A0ABU0ATN5_9FIRM</name>
<dbReference type="Pfam" id="PF04298">
    <property type="entry name" value="Zn_peptidase_2"/>
    <property type="match status" value="1"/>
</dbReference>